<feature type="compositionally biased region" description="Basic and acidic residues" evidence="4">
    <location>
        <begin position="94"/>
        <end position="103"/>
    </location>
</feature>
<dbReference type="EMBL" id="JAABOE010000084">
    <property type="protein sequence ID" value="KAF3168706.1"/>
    <property type="molecule type" value="Genomic_DNA"/>
</dbReference>
<evidence type="ECO:0000313" key="6">
    <source>
        <dbReference type="Proteomes" id="UP000479691"/>
    </source>
</evidence>
<evidence type="ECO:0000256" key="4">
    <source>
        <dbReference type="SAM" id="MobiDB-lite"/>
    </source>
</evidence>
<reference evidence="5 6" key="1">
    <citation type="submission" date="2019-06" db="EMBL/GenBank/DDBJ databases">
        <authorList>
            <person name="Palmer J.M."/>
        </authorList>
    </citation>
    <scope>NUCLEOTIDE SEQUENCE [LARGE SCALE GENOMIC DNA]</scope>
    <source>
        <strain evidence="5 6">TWF788</strain>
    </source>
</reference>
<comment type="caution">
    <text evidence="5">The sequence shown here is derived from an EMBL/GenBank/DDBJ whole genome shotgun (WGS) entry which is preliminary data.</text>
</comment>
<keyword evidence="2" id="KW-0344">Guanine-nucleotide releasing factor</keyword>
<dbReference type="Proteomes" id="UP000479691">
    <property type="component" value="Unassembled WGS sequence"/>
</dbReference>
<feature type="region of interest" description="Disordered" evidence="4">
    <location>
        <begin position="1"/>
        <end position="34"/>
    </location>
</feature>
<organism evidence="5 6">
    <name type="scientific">Orbilia oligospora</name>
    <name type="common">Nematode-trapping fungus</name>
    <name type="synonym">Arthrobotrys oligospora</name>
    <dbReference type="NCBI Taxonomy" id="2813651"/>
    <lineage>
        <taxon>Eukaryota</taxon>
        <taxon>Fungi</taxon>
        <taxon>Dikarya</taxon>
        <taxon>Ascomycota</taxon>
        <taxon>Pezizomycotina</taxon>
        <taxon>Orbiliomycetes</taxon>
        <taxon>Orbiliales</taxon>
        <taxon>Orbiliaceae</taxon>
        <taxon>Orbilia</taxon>
    </lineage>
</organism>
<dbReference type="InterPro" id="IPR019318">
    <property type="entry name" value="Gua_nucleotide_exch_fac_Ric8"/>
</dbReference>
<dbReference type="PANTHER" id="PTHR12425:SF5">
    <property type="entry name" value="SYNEMBRYN"/>
    <property type="match status" value="1"/>
</dbReference>
<evidence type="ECO:0000256" key="1">
    <source>
        <dbReference type="ARBA" id="ARBA00009049"/>
    </source>
</evidence>
<comment type="similarity">
    <text evidence="1">Belongs to the synembryn family.</text>
</comment>
<sequence length="123" mass="13499">MRGIPIPSEALEEIGAAESGDGGSSRNKRINPITGQYLDDELRDIEASGLKGLEDMTDEEKEREAEKLFVLFERLNKTGVINVENPVRTAMQEGRFEEIKSDNEDSDEDGDNEAGKGKGKAKA</sequence>
<name>A0A7C8KN53_ORBOL</name>
<dbReference type="AlphaFoldDB" id="A0A7C8KN53"/>
<keyword evidence="3" id="KW-0143">Chaperone</keyword>
<feature type="region of interest" description="Disordered" evidence="4">
    <location>
        <begin position="92"/>
        <end position="123"/>
    </location>
</feature>
<gene>
    <name evidence="5" type="ORF">TWF788_010823</name>
</gene>
<protein>
    <submittedName>
        <fullName evidence="5">Uncharacterized protein</fullName>
    </submittedName>
</protein>
<dbReference type="PANTHER" id="PTHR12425">
    <property type="entry name" value="SYNEMBRYN"/>
    <property type="match status" value="1"/>
</dbReference>
<accession>A0A7C8KN53</accession>
<evidence type="ECO:0000256" key="2">
    <source>
        <dbReference type="ARBA" id="ARBA00022658"/>
    </source>
</evidence>
<dbReference type="GO" id="GO:0001965">
    <property type="term" value="F:G-protein alpha-subunit binding"/>
    <property type="evidence" value="ECO:0007669"/>
    <property type="project" value="TreeGrafter"/>
</dbReference>
<dbReference type="Pfam" id="PF10165">
    <property type="entry name" value="Ric8"/>
    <property type="match status" value="1"/>
</dbReference>
<evidence type="ECO:0000256" key="3">
    <source>
        <dbReference type="ARBA" id="ARBA00023186"/>
    </source>
</evidence>
<dbReference type="GO" id="GO:0005085">
    <property type="term" value="F:guanyl-nucleotide exchange factor activity"/>
    <property type="evidence" value="ECO:0007669"/>
    <property type="project" value="UniProtKB-KW"/>
</dbReference>
<dbReference type="GO" id="GO:0005737">
    <property type="term" value="C:cytoplasm"/>
    <property type="evidence" value="ECO:0007669"/>
    <property type="project" value="TreeGrafter"/>
</dbReference>
<proteinExistence type="inferred from homology"/>
<dbReference type="GO" id="GO:0007186">
    <property type="term" value="P:G protein-coupled receptor signaling pathway"/>
    <property type="evidence" value="ECO:0007669"/>
    <property type="project" value="TreeGrafter"/>
</dbReference>
<evidence type="ECO:0000313" key="5">
    <source>
        <dbReference type="EMBL" id="KAF3168706.1"/>
    </source>
</evidence>